<proteinExistence type="predicted"/>
<dbReference type="Proteomes" id="UP000189443">
    <property type="component" value="Chromosome"/>
</dbReference>
<reference evidence="2 3" key="1">
    <citation type="submission" date="2017-02" db="EMBL/GenBank/DDBJ databases">
        <title>Streptomyces pactum ACT12 Genome sequencing and assembly.</title>
        <authorList>
            <person name="Xue Q."/>
            <person name="Yan X."/>
            <person name="Jia L."/>
            <person name="Yan H."/>
        </authorList>
    </citation>
    <scope>NUCLEOTIDE SEQUENCE [LARGE SCALE GENOMIC DNA]</scope>
    <source>
        <strain evidence="2 3">ACT12</strain>
    </source>
</reference>
<dbReference type="AlphaFoldDB" id="A0A1S6J3G4"/>
<keyword evidence="3" id="KW-1185">Reference proteome</keyword>
<organism evidence="2 3">
    <name type="scientific">Streptomyces pactum</name>
    <dbReference type="NCBI Taxonomy" id="68249"/>
    <lineage>
        <taxon>Bacteria</taxon>
        <taxon>Bacillati</taxon>
        <taxon>Actinomycetota</taxon>
        <taxon>Actinomycetes</taxon>
        <taxon>Kitasatosporales</taxon>
        <taxon>Streptomycetaceae</taxon>
        <taxon>Streptomyces</taxon>
    </lineage>
</organism>
<evidence type="ECO:0000313" key="2">
    <source>
        <dbReference type="EMBL" id="AQS66295.1"/>
    </source>
</evidence>
<sequence>MGGIAGGRVGAAGVLDTALEDVAELLGLLTGAQPGGAAQEVDGRLDIGFDTVRQLPVEGDAQVVGRTPVRASVSGCARTNADQMLTYLTTCQVRTSSSTEPPSALTWKSFEAPGIPELRPAPKR</sequence>
<name>A0A1S6J3G4_9ACTN</name>
<gene>
    <name evidence="2" type="ORF">B1H29_04575</name>
</gene>
<evidence type="ECO:0000256" key="1">
    <source>
        <dbReference type="SAM" id="MobiDB-lite"/>
    </source>
</evidence>
<dbReference type="EMBL" id="CP019724">
    <property type="protein sequence ID" value="AQS66295.1"/>
    <property type="molecule type" value="Genomic_DNA"/>
</dbReference>
<evidence type="ECO:0000313" key="3">
    <source>
        <dbReference type="Proteomes" id="UP000189443"/>
    </source>
</evidence>
<feature type="region of interest" description="Disordered" evidence="1">
    <location>
        <begin position="95"/>
        <end position="124"/>
    </location>
</feature>
<protein>
    <submittedName>
        <fullName evidence="2">Uncharacterized protein</fullName>
    </submittedName>
</protein>
<dbReference type="KEGG" id="spac:B1H29_04575"/>
<accession>A0A1S6J3G4</accession>